<proteinExistence type="predicted"/>
<name>A0AAV4QWU8_9ARAC</name>
<dbReference type="EMBL" id="BPLQ01005374">
    <property type="protein sequence ID" value="GIY14513.1"/>
    <property type="molecule type" value="Genomic_DNA"/>
</dbReference>
<evidence type="ECO:0000256" key="2">
    <source>
        <dbReference type="SAM" id="SignalP"/>
    </source>
</evidence>
<evidence type="ECO:0008006" key="5">
    <source>
        <dbReference type="Google" id="ProtNLM"/>
    </source>
</evidence>
<protein>
    <recommendedName>
        <fullName evidence="5">Secreted protein</fullName>
    </recommendedName>
</protein>
<evidence type="ECO:0000313" key="4">
    <source>
        <dbReference type="Proteomes" id="UP001054837"/>
    </source>
</evidence>
<reference evidence="3 4" key="1">
    <citation type="submission" date="2021-06" db="EMBL/GenBank/DDBJ databases">
        <title>Caerostris darwini draft genome.</title>
        <authorList>
            <person name="Kono N."/>
            <person name="Arakawa K."/>
        </authorList>
    </citation>
    <scope>NUCLEOTIDE SEQUENCE [LARGE SCALE GENOMIC DNA]</scope>
</reference>
<gene>
    <name evidence="3" type="ORF">CDAR_509591</name>
</gene>
<keyword evidence="4" id="KW-1185">Reference proteome</keyword>
<organism evidence="3 4">
    <name type="scientific">Caerostris darwini</name>
    <dbReference type="NCBI Taxonomy" id="1538125"/>
    <lineage>
        <taxon>Eukaryota</taxon>
        <taxon>Metazoa</taxon>
        <taxon>Ecdysozoa</taxon>
        <taxon>Arthropoda</taxon>
        <taxon>Chelicerata</taxon>
        <taxon>Arachnida</taxon>
        <taxon>Araneae</taxon>
        <taxon>Araneomorphae</taxon>
        <taxon>Entelegynae</taxon>
        <taxon>Araneoidea</taxon>
        <taxon>Araneidae</taxon>
        <taxon>Caerostris</taxon>
    </lineage>
</organism>
<comment type="caution">
    <text evidence="3">The sequence shown here is derived from an EMBL/GenBank/DDBJ whole genome shotgun (WGS) entry which is preliminary data.</text>
</comment>
<feature type="region of interest" description="Disordered" evidence="1">
    <location>
        <begin position="74"/>
        <end position="94"/>
    </location>
</feature>
<dbReference type="Proteomes" id="UP001054837">
    <property type="component" value="Unassembled WGS sequence"/>
</dbReference>
<keyword evidence="2" id="KW-0732">Signal</keyword>
<feature type="chain" id="PRO_5043921215" description="Secreted protein" evidence="2">
    <location>
        <begin position="23"/>
        <end position="94"/>
    </location>
</feature>
<dbReference type="AlphaFoldDB" id="A0AAV4QWU8"/>
<evidence type="ECO:0000256" key="1">
    <source>
        <dbReference type="SAM" id="MobiDB-lite"/>
    </source>
</evidence>
<evidence type="ECO:0000313" key="3">
    <source>
        <dbReference type="EMBL" id="GIY14513.1"/>
    </source>
</evidence>
<accession>A0AAV4QWU8</accession>
<feature type="signal peptide" evidence="2">
    <location>
        <begin position="1"/>
        <end position="22"/>
    </location>
</feature>
<sequence length="94" mass="10688">MGNRQALAHMLLVLGVALNVDGKIIYSINQNQYLSFSINFLISIRRVGNEFTSQTELHTQLLACFPFFTEKESGKEKNQKRSKKIAHEIHATPL</sequence>